<dbReference type="Proteomes" id="UP000654075">
    <property type="component" value="Unassembled WGS sequence"/>
</dbReference>
<reference evidence="1" key="1">
    <citation type="submission" date="2021-02" db="EMBL/GenBank/DDBJ databases">
        <authorList>
            <person name="Dougan E. K."/>
            <person name="Rhodes N."/>
            <person name="Thang M."/>
            <person name="Chan C."/>
        </authorList>
    </citation>
    <scope>NUCLEOTIDE SEQUENCE</scope>
</reference>
<gene>
    <name evidence="1" type="ORF">PGLA1383_LOCUS41960</name>
</gene>
<sequence>SFAPEPVFAAAAFQHTPRVAVAVAGGASLIDKVGLSWVPPPMTPQLTVGRSPSVPRTVAWQAPQQMLVPTPRQIAVV</sequence>
<comment type="caution">
    <text evidence="1">The sequence shown here is derived from an EMBL/GenBank/DDBJ whole genome shotgun (WGS) entry which is preliminary data.</text>
</comment>
<name>A0A813GL58_POLGL</name>
<evidence type="ECO:0000313" key="1">
    <source>
        <dbReference type="EMBL" id="CAE8624854.1"/>
    </source>
</evidence>
<feature type="non-terminal residue" evidence="1">
    <location>
        <position position="1"/>
    </location>
</feature>
<feature type="non-terminal residue" evidence="1">
    <location>
        <position position="77"/>
    </location>
</feature>
<organism evidence="1 2">
    <name type="scientific">Polarella glacialis</name>
    <name type="common">Dinoflagellate</name>
    <dbReference type="NCBI Taxonomy" id="89957"/>
    <lineage>
        <taxon>Eukaryota</taxon>
        <taxon>Sar</taxon>
        <taxon>Alveolata</taxon>
        <taxon>Dinophyceae</taxon>
        <taxon>Suessiales</taxon>
        <taxon>Suessiaceae</taxon>
        <taxon>Polarella</taxon>
    </lineage>
</organism>
<protein>
    <submittedName>
        <fullName evidence="1">Uncharacterized protein</fullName>
    </submittedName>
</protein>
<evidence type="ECO:0000313" key="2">
    <source>
        <dbReference type="Proteomes" id="UP000654075"/>
    </source>
</evidence>
<dbReference type="AlphaFoldDB" id="A0A813GL58"/>
<proteinExistence type="predicted"/>
<accession>A0A813GL58</accession>
<dbReference type="EMBL" id="CAJNNV010028511">
    <property type="protein sequence ID" value="CAE8624854.1"/>
    <property type="molecule type" value="Genomic_DNA"/>
</dbReference>
<keyword evidence="2" id="KW-1185">Reference proteome</keyword>